<dbReference type="PANTHER" id="PTHR33265">
    <property type="entry name" value="AVR9/CF-9 RAPIDLY ELICITED PROTEIN-RELATED"/>
    <property type="match status" value="1"/>
</dbReference>
<evidence type="ECO:0000313" key="2">
    <source>
        <dbReference type="Proteomes" id="UP001327560"/>
    </source>
</evidence>
<dbReference type="InterPro" id="IPR008480">
    <property type="entry name" value="DUF761_pln"/>
</dbReference>
<accession>A0AAQ3KIG0</accession>
<dbReference type="Proteomes" id="UP001327560">
    <property type="component" value="Chromosome 5"/>
</dbReference>
<sequence>MVQLESTRTGKKLWHILRVVFYMLGISKNKIMMDLNLLLKRGKIAGKVLGNLVTFHHHHHHGGAAAMYAALTCRSMDPNRSFYSPREVEFSCSNTPSYPSLHAIKRKARYHHHHHRPRYDYDAAAVAKALEILNSELSDAEEEPSVASPSPAPANYWSNFGKSPAGVRQLRITDSPFPLKEEEEEEEEMEGCIDQEAEEFINKFYEQLRLQQLIPATPEYSRHRPLMGRA</sequence>
<dbReference type="PANTHER" id="PTHR33265:SF26">
    <property type="entry name" value="OS06G0554600 PROTEIN"/>
    <property type="match status" value="1"/>
</dbReference>
<dbReference type="Pfam" id="PF05553">
    <property type="entry name" value="DUF761"/>
    <property type="match status" value="1"/>
</dbReference>
<keyword evidence="2" id="KW-1185">Reference proteome</keyword>
<evidence type="ECO:0008006" key="3">
    <source>
        <dbReference type="Google" id="ProtNLM"/>
    </source>
</evidence>
<reference evidence="1 2" key="1">
    <citation type="submission" date="2023-10" db="EMBL/GenBank/DDBJ databases">
        <title>Chromosome-scale genome assembly provides insights into flower coloration mechanisms of Canna indica.</title>
        <authorList>
            <person name="Li C."/>
        </authorList>
    </citation>
    <scope>NUCLEOTIDE SEQUENCE [LARGE SCALE GENOMIC DNA]</scope>
    <source>
        <tissue evidence="1">Flower</tissue>
    </source>
</reference>
<gene>
    <name evidence="1" type="ORF">Cni_G17892</name>
</gene>
<evidence type="ECO:0000313" key="1">
    <source>
        <dbReference type="EMBL" id="WOL09139.1"/>
    </source>
</evidence>
<proteinExistence type="predicted"/>
<dbReference type="EMBL" id="CP136894">
    <property type="protein sequence ID" value="WOL09139.1"/>
    <property type="molecule type" value="Genomic_DNA"/>
</dbReference>
<dbReference type="AlphaFoldDB" id="A0AAQ3KIG0"/>
<protein>
    <recommendedName>
        <fullName evidence="3">Avr9/Cf-9 rapidly elicited protein 146</fullName>
    </recommendedName>
</protein>
<organism evidence="1 2">
    <name type="scientific">Canna indica</name>
    <name type="common">Indian-shot</name>
    <dbReference type="NCBI Taxonomy" id="4628"/>
    <lineage>
        <taxon>Eukaryota</taxon>
        <taxon>Viridiplantae</taxon>
        <taxon>Streptophyta</taxon>
        <taxon>Embryophyta</taxon>
        <taxon>Tracheophyta</taxon>
        <taxon>Spermatophyta</taxon>
        <taxon>Magnoliopsida</taxon>
        <taxon>Liliopsida</taxon>
        <taxon>Zingiberales</taxon>
        <taxon>Cannaceae</taxon>
        <taxon>Canna</taxon>
    </lineage>
</organism>
<name>A0AAQ3KIG0_9LILI</name>